<keyword evidence="6 7" id="KW-0472">Membrane</keyword>
<feature type="transmembrane region" description="Helical" evidence="7">
    <location>
        <begin position="85"/>
        <end position="107"/>
    </location>
</feature>
<dbReference type="Gene3D" id="3.30.465.10">
    <property type="match status" value="1"/>
</dbReference>
<keyword evidence="10" id="KW-1185">Reference proteome</keyword>
<dbReference type="InterPro" id="IPR005170">
    <property type="entry name" value="Transptr-assoc_dom"/>
</dbReference>
<dbReference type="SUPFAM" id="SSF56176">
    <property type="entry name" value="FAD-binding/transporter-associated domain-like"/>
    <property type="match status" value="1"/>
</dbReference>
<evidence type="ECO:0000259" key="8">
    <source>
        <dbReference type="PROSITE" id="PS51846"/>
    </source>
</evidence>
<evidence type="ECO:0000256" key="1">
    <source>
        <dbReference type="ARBA" id="ARBA00004651"/>
    </source>
</evidence>
<dbReference type="InterPro" id="IPR016169">
    <property type="entry name" value="FAD-bd_PCMH_sub2"/>
</dbReference>
<dbReference type="PANTHER" id="PTHR22777:SF32">
    <property type="entry name" value="UPF0053 INNER MEMBRANE PROTEIN YFJD"/>
    <property type="match status" value="1"/>
</dbReference>
<feature type="transmembrane region" description="Helical" evidence="7">
    <location>
        <begin position="54"/>
        <end position="78"/>
    </location>
</feature>
<comment type="subcellular location">
    <subcellularLocation>
        <location evidence="1">Cell membrane</location>
        <topology evidence="1">Multi-pass membrane protein</topology>
    </subcellularLocation>
</comment>
<organism evidence="9 10">
    <name type="scientific">Candidatus Comchoanobacter bicostacola</name>
    <dbReference type="NCBI Taxonomy" id="2919598"/>
    <lineage>
        <taxon>Bacteria</taxon>
        <taxon>Pseudomonadati</taxon>
        <taxon>Pseudomonadota</taxon>
        <taxon>Gammaproteobacteria</taxon>
        <taxon>Candidatus Comchoanobacterales</taxon>
        <taxon>Candidatus Comchoanobacteraceae</taxon>
        <taxon>Candidatus Comchoanobacter</taxon>
    </lineage>
</organism>
<proteinExistence type="inferred from homology"/>
<evidence type="ECO:0000313" key="10">
    <source>
        <dbReference type="Proteomes" id="UP001055955"/>
    </source>
</evidence>
<evidence type="ECO:0000256" key="4">
    <source>
        <dbReference type="ARBA" id="ARBA00022737"/>
    </source>
</evidence>
<keyword evidence="4" id="KW-0677">Repeat</keyword>
<dbReference type="Pfam" id="PF03471">
    <property type="entry name" value="CorC_HlyC"/>
    <property type="match status" value="1"/>
</dbReference>
<dbReference type="InterPro" id="IPR046342">
    <property type="entry name" value="CBS_dom_sf"/>
</dbReference>
<gene>
    <name evidence="9" type="ORF">MMH89_03305</name>
</gene>
<evidence type="ECO:0000256" key="2">
    <source>
        <dbReference type="ARBA" id="ARBA00006337"/>
    </source>
</evidence>
<comment type="similarity">
    <text evidence="2">Belongs to the UPF0053 family.</text>
</comment>
<dbReference type="SMART" id="SM01091">
    <property type="entry name" value="CorC_HlyC"/>
    <property type="match status" value="1"/>
</dbReference>
<protein>
    <submittedName>
        <fullName evidence="9">CNNM domain-containing protein</fullName>
    </submittedName>
</protein>
<evidence type="ECO:0000256" key="3">
    <source>
        <dbReference type="ARBA" id="ARBA00022475"/>
    </source>
</evidence>
<evidence type="ECO:0000256" key="5">
    <source>
        <dbReference type="ARBA" id="ARBA00023122"/>
    </source>
</evidence>
<feature type="domain" description="CNNM transmembrane" evidence="8">
    <location>
        <begin position="1"/>
        <end position="145"/>
    </location>
</feature>
<evidence type="ECO:0000256" key="6">
    <source>
        <dbReference type="PROSITE-ProRule" id="PRU01193"/>
    </source>
</evidence>
<dbReference type="RefSeq" id="WP_258568035.1">
    <property type="nucleotide sequence ID" value="NZ_CP092900.1"/>
</dbReference>
<accession>A0ABY5DKB0</accession>
<dbReference type="InterPro" id="IPR002550">
    <property type="entry name" value="CNNM"/>
</dbReference>
<dbReference type="Gene3D" id="3.10.580.10">
    <property type="entry name" value="CBS-domain"/>
    <property type="match status" value="1"/>
</dbReference>
<evidence type="ECO:0000313" key="9">
    <source>
        <dbReference type="EMBL" id="UTC24250.1"/>
    </source>
</evidence>
<sequence length="396" mass="45230">MFIGITLTLLLFSAFFSGTETAVMALNHYRVKSDAEDGIHPARQLKAYIDQPEYFLSIVLLGNTLCNIAAASIFTLWLQQLTQEGSIIAIGTLSLSLFILIFCEMLPKTIAAKNSYIFATRVLPILRLCELILYPLLKPLNWITQYYSTIKQEHMTEHDMRRIVRTAAKQLPKYDRLMLEGILDLSHTTVESLMTPMHLIHITTPTELQRIKDKAQSIKENFVLVQEHENSEHILGLIKINQHTIDIKDNEMIPPYYVQEGTLLSTQLMNFQKDDQTTCIVINEYGKIIGVLEIQEILAEILGDSNEKILYPVGAIRISANNQIAIKPQTRVRDLNRKLNWDLPKHHARTISGLVIHEIGCLPDGPCCILIKDIEFTVTHIFDNKILWIQAHPRKQ</sequence>
<evidence type="ECO:0000256" key="7">
    <source>
        <dbReference type="SAM" id="Phobius"/>
    </source>
</evidence>
<dbReference type="SUPFAM" id="SSF54631">
    <property type="entry name" value="CBS-domain pair"/>
    <property type="match status" value="1"/>
</dbReference>
<dbReference type="Pfam" id="PF01595">
    <property type="entry name" value="CNNM"/>
    <property type="match status" value="1"/>
</dbReference>
<keyword evidence="3" id="KW-1003">Cell membrane</keyword>
<keyword evidence="6 7" id="KW-0812">Transmembrane</keyword>
<dbReference type="PANTHER" id="PTHR22777">
    <property type="entry name" value="HEMOLYSIN-RELATED"/>
    <property type="match status" value="1"/>
</dbReference>
<name>A0ABY5DKB0_9GAMM</name>
<dbReference type="PROSITE" id="PS51846">
    <property type="entry name" value="CNNM"/>
    <property type="match status" value="1"/>
</dbReference>
<dbReference type="EMBL" id="CP092900">
    <property type="protein sequence ID" value="UTC24250.1"/>
    <property type="molecule type" value="Genomic_DNA"/>
</dbReference>
<reference evidence="9 10" key="1">
    <citation type="journal article" date="2022" name="Nat. Microbiol.">
        <title>The microbiome of a bacterivorous marine choanoflagellate contains a resource-demanding obligate bacterial associate.</title>
        <authorList>
            <person name="Needham D.M."/>
            <person name="Poirier C."/>
            <person name="Bachy C."/>
            <person name="George E.E."/>
            <person name="Wilken S."/>
            <person name="Yung C.C.M."/>
            <person name="Limardo A.J."/>
            <person name="Morando M."/>
            <person name="Sudek L."/>
            <person name="Malmstrom R.R."/>
            <person name="Keeling P.J."/>
            <person name="Santoro A.E."/>
            <person name="Worden A.Z."/>
        </authorList>
    </citation>
    <scope>NUCLEOTIDE SEQUENCE [LARGE SCALE GENOMIC DNA]</scope>
    <source>
        <strain evidence="9 10">Comchoano-1</strain>
    </source>
</reference>
<keyword evidence="6 7" id="KW-1133">Transmembrane helix</keyword>
<dbReference type="Proteomes" id="UP001055955">
    <property type="component" value="Chromosome"/>
</dbReference>
<keyword evidence="5" id="KW-0129">CBS domain</keyword>
<dbReference type="InterPro" id="IPR036318">
    <property type="entry name" value="FAD-bd_PCMH-like_sf"/>
</dbReference>